<protein>
    <submittedName>
        <fullName evidence="1">Uncharacterized protein</fullName>
    </submittedName>
</protein>
<gene>
    <name evidence="1" type="ORF">BDV34DRAFT_192920</name>
</gene>
<evidence type="ECO:0000313" key="2">
    <source>
        <dbReference type="Proteomes" id="UP000326532"/>
    </source>
</evidence>
<sequence length="171" mass="19168">MYGGPSPCVKLRTLTSSILSHARPEMEPCDKRQLPVGLFFPVQGFHLIGGLSERMGTMGFPLSHYLENSQADALLPRGRETIPPHQISSSEIFPGSSVRLLTKVTHVRGCRGGARNLCHLSQRLRESKLWLSHLFVRLIIHHIIGTTFLRWEVDVSAQKVLMCHAHGSSRR</sequence>
<reference evidence="1 2" key="1">
    <citation type="submission" date="2019-04" db="EMBL/GenBank/DDBJ databases">
        <title>Fungal friends and foes A comparative genomics study of 23 Aspergillus species from section Flavi.</title>
        <authorList>
            <consortium name="DOE Joint Genome Institute"/>
            <person name="Kjaerbolling I."/>
            <person name="Vesth T.C."/>
            <person name="Frisvad J.C."/>
            <person name="Nybo J.L."/>
            <person name="Theobald S."/>
            <person name="Kildgaard S."/>
            <person name="Petersen T.I."/>
            <person name="Kuo A."/>
            <person name="Sato A."/>
            <person name="Lyhne E.K."/>
            <person name="Kogle M.E."/>
            <person name="Wiebenga A."/>
            <person name="Kun R.S."/>
            <person name="Lubbers R.J."/>
            <person name="Makela M.R."/>
            <person name="Barry K."/>
            <person name="Chovatia M."/>
            <person name="Clum A."/>
            <person name="Daum C."/>
            <person name="Haridas S."/>
            <person name="He G."/>
            <person name="LaButti K."/>
            <person name="Lipzen A."/>
            <person name="Mondo S."/>
            <person name="Pangilinan J."/>
            <person name="Riley R."/>
            <person name="Salamov A."/>
            <person name="Simmons B.A."/>
            <person name="Magnuson J.K."/>
            <person name="Henrissat B."/>
            <person name="Mortensen U.H."/>
            <person name="Larsen T.O."/>
            <person name="De vries R.P."/>
            <person name="Grigoriev I.V."/>
            <person name="Machida M."/>
            <person name="Baker S.E."/>
            <person name="Andersen M.R."/>
        </authorList>
    </citation>
    <scope>NUCLEOTIDE SEQUENCE [LARGE SCALE GENOMIC DNA]</scope>
    <source>
        <strain evidence="1 2">CBS 117618</strain>
    </source>
</reference>
<evidence type="ECO:0000313" key="1">
    <source>
        <dbReference type="EMBL" id="KAB8206865.1"/>
    </source>
</evidence>
<proteinExistence type="predicted"/>
<keyword evidence="2" id="KW-1185">Reference proteome</keyword>
<accession>A0A5N6DP35</accession>
<name>A0A5N6DP35_ASPPA</name>
<dbReference type="VEuPathDB" id="FungiDB:BDV34DRAFT_192920"/>
<organism evidence="1 2">
    <name type="scientific">Aspergillus parasiticus</name>
    <dbReference type="NCBI Taxonomy" id="5067"/>
    <lineage>
        <taxon>Eukaryota</taxon>
        <taxon>Fungi</taxon>
        <taxon>Dikarya</taxon>
        <taxon>Ascomycota</taxon>
        <taxon>Pezizomycotina</taxon>
        <taxon>Eurotiomycetes</taxon>
        <taxon>Eurotiomycetidae</taxon>
        <taxon>Eurotiales</taxon>
        <taxon>Aspergillaceae</taxon>
        <taxon>Aspergillus</taxon>
        <taxon>Aspergillus subgen. Circumdati</taxon>
    </lineage>
</organism>
<dbReference type="Proteomes" id="UP000326532">
    <property type="component" value="Unassembled WGS sequence"/>
</dbReference>
<dbReference type="EMBL" id="ML734960">
    <property type="protein sequence ID" value="KAB8206865.1"/>
    <property type="molecule type" value="Genomic_DNA"/>
</dbReference>
<dbReference type="AlphaFoldDB" id="A0A5N6DP35"/>